<dbReference type="Pfam" id="PF13426">
    <property type="entry name" value="PAS_9"/>
    <property type="match status" value="2"/>
</dbReference>
<dbReference type="InterPro" id="IPR029787">
    <property type="entry name" value="Nucleotide_cyclase"/>
</dbReference>
<dbReference type="InterPro" id="IPR043128">
    <property type="entry name" value="Rev_trsase/Diguanyl_cyclase"/>
</dbReference>
<evidence type="ECO:0000313" key="6">
    <source>
        <dbReference type="Proteomes" id="UP000007058"/>
    </source>
</evidence>
<feature type="domain" description="PAS" evidence="2">
    <location>
        <begin position="353"/>
        <end position="393"/>
    </location>
</feature>
<feature type="transmembrane region" description="Helical" evidence="1">
    <location>
        <begin position="12"/>
        <end position="35"/>
    </location>
</feature>
<dbReference type="Proteomes" id="UP000007058">
    <property type="component" value="Chromosome"/>
</dbReference>
<dbReference type="InterPro" id="IPR035965">
    <property type="entry name" value="PAS-like_dom_sf"/>
</dbReference>
<protein>
    <submittedName>
        <fullName evidence="5">FOG: PAS/PAC domain</fullName>
    </submittedName>
</protein>
<feature type="domain" description="PAC" evidence="3">
    <location>
        <begin position="300"/>
        <end position="350"/>
    </location>
</feature>
<dbReference type="STRING" id="342108.amb2248"/>
<dbReference type="Pfam" id="PF00990">
    <property type="entry name" value="GGDEF"/>
    <property type="match status" value="1"/>
</dbReference>
<dbReference type="PROSITE" id="PS50887">
    <property type="entry name" value="GGDEF"/>
    <property type="match status" value="1"/>
</dbReference>
<dbReference type="RefSeq" id="WP_011384646.1">
    <property type="nucleotide sequence ID" value="NC_007626.1"/>
</dbReference>
<feature type="transmembrane region" description="Helical" evidence="1">
    <location>
        <begin position="189"/>
        <end position="208"/>
    </location>
</feature>
<dbReference type="SMART" id="SM00091">
    <property type="entry name" value="PAS"/>
    <property type="match status" value="2"/>
</dbReference>
<dbReference type="EMBL" id="AP007255">
    <property type="protein sequence ID" value="BAE51052.1"/>
    <property type="molecule type" value="Genomic_DNA"/>
</dbReference>
<feature type="domain" description="GGDEF" evidence="4">
    <location>
        <begin position="504"/>
        <end position="637"/>
    </location>
</feature>
<dbReference type="SMART" id="SM00086">
    <property type="entry name" value="PAC"/>
    <property type="match status" value="2"/>
</dbReference>
<dbReference type="NCBIfam" id="TIGR00254">
    <property type="entry name" value="GGDEF"/>
    <property type="match status" value="1"/>
</dbReference>
<keyword evidence="1" id="KW-1133">Transmembrane helix</keyword>
<dbReference type="InterPro" id="IPR001610">
    <property type="entry name" value="PAC"/>
</dbReference>
<reference evidence="5 6" key="1">
    <citation type="journal article" date="2005" name="DNA Res.">
        <title>Complete genome sequence of the facultative anaerobic magnetotactic bacterium Magnetospirillum sp. strain AMB-1.</title>
        <authorList>
            <person name="Matsunaga T."/>
            <person name="Okamura Y."/>
            <person name="Fukuda Y."/>
            <person name="Wahyudi A.T."/>
            <person name="Murase Y."/>
            <person name="Takeyama H."/>
        </authorList>
    </citation>
    <scope>NUCLEOTIDE SEQUENCE [LARGE SCALE GENOMIC DNA]</scope>
    <source>
        <strain evidence="6">ATCC 700264 / AMB-1</strain>
    </source>
</reference>
<proteinExistence type="predicted"/>
<dbReference type="Gene3D" id="3.30.450.20">
    <property type="entry name" value="PAS domain"/>
    <property type="match status" value="2"/>
</dbReference>
<evidence type="ECO:0000313" key="5">
    <source>
        <dbReference type="EMBL" id="BAE51052.1"/>
    </source>
</evidence>
<dbReference type="Gene3D" id="3.30.70.270">
    <property type="match status" value="1"/>
</dbReference>
<dbReference type="SMART" id="SM00267">
    <property type="entry name" value="GGDEF"/>
    <property type="match status" value="1"/>
</dbReference>
<dbReference type="AlphaFoldDB" id="Q2W523"/>
<dbReference type="InterPro" id="IPR052163">
    <property type="entry name" value="DGC-Regulatory_Protein"/>
</dbReference>
<evidence type="ECO:0000259" key="4">
    <source>
        <dbReference type="PROSITE" id="PS50887"/>
    </source>
</evidence>
<dbReference type="InterPro" id="IPR000700">
    <property type="entry name" value="PAS-assoc_C"/>
</dbReference>
<feature type="domain" description="PAC" evidence="3">
    <location>
        <begin position="420"/>
        <end position="472"/>
    </location>
</feature>
<keyword evidence="1" id="KW-0472">Membrane</keyword>
<evidence type="ECO:0000256" key="1">
    <source>
        <dbReference type="SAM" id="Phobius"/>
    </source>
</evidence>
<dbReference type="SUPFAM" id="SSF55785">
    <property type="entry name" value="PYP-like sensor domain (PAS domain)"/>
    <property type="match status" value="2"/>
</dbReference>
<dbReference type="InterPro" id="IPR000160">
    <property type="entry name" value="GGDEF_dom"/>
</dbReference>
<dbReference type="OrthoDB" id="7333362at2"/>
<gene>
    <name evidence="5" type="ordered locus">amb2248</name>
</gene>
<sequence>MPDHGERITRDLTIRYITVLAVLGVVALLSFFALARIVTDAGESSELVQLTGEQRVLVQQAVFETHRFLVASGEDRVAARRSLASVLDGLEAGHQRLFFADARFLSPPAREVLTASPWNLDREMRDFVRFGRAILSLPDSAEGHKTNLAGITLKAAKPLMSGLDEVSSRFRRDAAGQLNEVVTVQGTSLFVALGLLLLSAVGVFRPMVKRLKADITERSEAAARLAESEARLWRMLEESPVGVSVSRRRDGKVVFANSRFTDIIGMSREEFLGSKAREHYVDDAQRQVVLAMLRRDGRLDDAEVEFRRKNGSPFWSLLTIHPLDFENEPVNLAWIYDITERKAAEQQILLAAKVLETVTEAVVITDADNRIIFVNPAFTTITEYTKEEVRGKNPSFLSSGRHDPEFYAGLWQVLSVSGHWAGEIWNRRKSGAFYAEWLSINALRDVSGAITHFVAVFSDITHRKEDEERIWRQANYDALTGLPNRSLFVDRLNQAVRQSKRDKKRFALMFLDLDGFKAVNDTLGHAAGDVLLQQTAARLHQCMRATDTLARLAGDEFVVILEGVHDRDNPALVAGKILATLSKPYDLEVGTAHVRGSIGIALYPEDAADGPALIRRADTAMYAVKRRGKNSFLFAGDFPPEA</sequence>
<feature type="domain" description="PAS" evidence="2">
    <location>
        <begin position="228"/>
        <end position="295"/>
    </location>
</feature>
<dbReference type="NCBIfam" id="TIGR00229">
    <property type="entry name" value="sensory_box"/>
    <property type="match status" value="2"/>
</dbReference>
<dbReference type="PROSITE" id="PS50112">
    <property type="entry name" value="PAS"/>
    <property type="match status" value="2"/>
</dbReference>
<dbReference type="CDD" id="cd00130">
    <property type="entry name" value="PAS"/>
    <property type="match status" value="2"/>
</dbReference>
<keyword evidence="1" id="KW-0812">Transmembrane</keyword>
<evidence type="ECO:0000259" key="3">
    <source>
        <dbReference type="PROSITE" id="PS50113"/>
    </source>
</evidence>
<organism evidence="5 6">
    <name type="scientific">Paramagnetospirillum magneticum (strain ATCC 700264 / AMB-1)</name>
    <name type="common">Magnetospirillum magneticum</name>
    <dbReference type="NCBI Taxonomy" id="342108"/>
    <lineage>
        <taxon>Bacteria</taxon>
        <taxon>Pseudomonadati</taxon>
        <taxon>Pseudomonadota</taxon>
        <taxon>Alphaproteobacteria</taxon>
        <taxon>Rhodospirillales</taxon>
        <taxon>Magnetospirillaceae</taxon>
        <taxon>Paramagnetospirillum</taxon>
    </lineage>
</organism>
<dbReference type="CDD" id="cd01949">
    <property type="entry name" value="GGDEF"/>
    <property type="match status" value="1"/>
</dbReference>
<dbReference type="KEGG" id="mag:amb2248"/>
<keyword evidence="6" id="KW-1185">Reference proteome</keyword>
<dbReference type="PANTHER" id="PTHR46663">
    <property type="entry name" value="DIGUANYLATE CYCLASE DGCT-RELATED"/>
    <property type="match status" value="1"/>
</dbReference>
<accession>Q2W523</accession>
<dbReference type="HOGENOM" id="CLU_000445_11_4_5"/>
<dbReference type="InterPro" id="IPR000014">
    <property type="entry name" value="PAS"/>
</dbReference>
<name>Q2W523_PARM1</name>
<evidence type="ECO:0000259" key="2">
    <source>
        <dbReference type="PROSITE" id="PS50112"/>
    </source>
</evidence>
<dbReference type="SUPFAM" id="SSF55073">
    <property type="entry name" value="Nucleotide cyclase"/>
    <property type="match status" value="1"/>
</dbReference>
<dbReference type="PROSITE" id="PS50113">
    <property type="entry name" value="PAC"/>
    <property type="match status" value="2"/>
</dbReference>
<dbReference type="PANTHER" id="PTHR46663:SF3">
    <property type="entry name" value="SLL0267 PROTEIN"/>
    <property type="match status" value="1"/>
</dbReference>